<dbReference type="EMBL" id="JACASX010000004">
    <property type="protein sequence ID" value="NWK05199.1"/>
    <property type="molecule type" value="Genomic_DNA"/>
</dbReference>
<comment type="caution">
    <text evidence="2">The sequence shown here is derived from an EMBL/GenBank/DDBJ whole genome shotgun (WGS) entry which is preliminary data.</text>
</comment>
<evidence type="ECO:0000313" key="3">
    <source>
        <dbReference type="Proteomes" id="UP000526196"/>
    </source>
</evidence>
<accession>A0A7K4NQA2</accession>
<reference evidence="2 3" key="1">
    <citation type="journal article" date="2019" name="Environ. Microbiol.">
        <title>Genomics insights into ecotype formation of ammonia-oxidizing archaea in the deep ocean.</title>
        <authorList>
            <person name="Wang Y."/>
            <person name="Huang J.M."/>
            <person name="Cui G.J."/>
            <person name="Nunoura T."/>
            <person name="Takaki Y."/>
            <person name="Li W.L."/>
            <person name="Li J."/>
            <person name="Gao Z.M."/>
            <person name="Takai K."/>
            <person name="Zhang A.Q."/>
            <person name="Stepanauskas R."/>
        </authorList>
    </citation>
    <scope>NUCLEOTIDE SEQUENCE [LARGE SCALE GENOMIC DNA]</scope>
    <source>
        <strain evidence="2 3">F20</strain>
    </source>
</reference>
<organism evidence="2 3">
    <name type="scientific">Marine Group I thaumarchaeote</name>
    <dbReference type="NCBI Taxonomy" id="2511932"/>
    <lineage>
        <taxon>Archaea</taxon>
        <taxon>Nitrososphaerota</taxon>
        <taxon>Marine Group I</taxon>
    </lineage>
</organism>
<sequence length="95" mass="10930">MKQQTCSQMGGDLTAKYVSALMAFCEFMYAAEKSDLSLQQKNSEPFELSLPDDPPRKVRPTRGLPFDKSPLYFGKYIRVHDRLCHRLVTSKVRDN</sequence>
<proteinExistence type="predicted"/>
<gene>
    <name evidence="2" type="ORF">HX833_03800</name>
</gene>
<name>A0A7K4NQA2_9ARCH</name>
<evidence type="ECO:0000256" key="1">
    <source>
        <dbReference type="SAM" id="MobiDB-lite"/>
    </source>
</evidence>
<dbReference type="AlphaFoldDB" id="A0A7K4NQA2"/>
<feature type="region of interest" description="Disordered" evidence="1">
    <location>
        <begin position="42"/>
        <end position="63"/>
    </location>
</feature>
<dbReference type="Proteomes" id="UP000526196">
    <property type="component" value="Unassembled WGS sequence"/>
</dbReference>
<evidence type="ECO:0000313" key="2">
    <source>
        <dbReference type="EMBL" id="NWK05199.1"/>
    </source>
</evidence>
<protein>
    <submittedName>
        <fullName evidence="2">Uncharacterized protein</fullName>
    </submittedName>
</protein>